<sequence length="219" mass="24021">MSIPTSHLSSLAMVNSRRLNFTSLSSLQQLTEIRGATTAKKTAISRLTAGIQEPCGRAGHAVTDCDSGIESAFFEGVMEMAREEREKREGRTVPSGHAVRYRAQVIRTQKPVYVPQRGRVRGGSFYYRPDYRCYRLNGARDKHRKSSDDKGGGKQARRTATNSTNDTGITVSASATDAIHSPDISIRGGPDCVDPALVNWYANTAKQDADLGETDRLKK</sequence>
<dbReference type="GeneID" id="38114965"/>
<organism evidence="2 3">
    <name type="scientific">Aspergillus mulundensis</name>
    <dbReference type="NCBI Taxonomy" id="1810919"/>
    <lineage>
        <taxon>Eukaryota</taxon>
        <taxon>Fungi</taxon>
        <taxon>Dikarya</taxon>
        <taxon>Ascomycota</taxon>
        <taxon>Pezizomycotina</taxon>
        <taxon>Eurotiomycetes</taxon>
        <taxon>Eurotiomycetidae</taxon>
        <taxon>Eurotiales</taxon>
        <taxon>Aspergillaceae</taxon>
        <taxon>Aspergillus</taxon>
        <taxon>Aspergillus subgen. Nidulantes</taxon>
    </lineage>
</organism>
<gene>
    <name evidence="2" type="ORF">DSM5745_04595</name>
</gene>
<feature type="region of interest" description="Disordered" evidence="1">
    <location>
        <begin position="138"/>
        <end position="169"/>
    </location>
</feature>
<evidence type="ECO:0000313" key="3">
    <source>
        <dbReference type="Proteomes" id="UP000256690"/>
    </source>
</evidence>
<comment type="caution">
    <text evidence="2">The sequence shown here is derived from an EMBL/GenBank/DDBJ whole genome shotgun (WGS) entry which is preliminary data.</text>
</comment>
<keyword evidence="3" id="KW-1185">Reference proteome</keyword>
<feature type="compositionally biased region" description="Polar residues" evidence="1">
    <location>
        <begin position="158"/>
        <end position="169"/>
    </location>
</feature>
<evidence type="ECO:0000256" key="1">
    <source>
        <dbReference type="SAM" id="MobiDB-lite"/>
    </source>
</evidence>
<name>A0A3D8S444_9EURO</name>
<reference evidence="2 3" key="1">
    <citation type="journal article" date="2018" name="IMA Fungus">
        <title>IMA Genome-F 9: Draft genome sequence of Annulohypoxylon stygium, Aspergillus mulundensis, Berkeleyomyces basicola (syn. Thielaviopsis basicola), Ceratocystis smalleyi, two Cercospora beticola strains, Coleophoma cylindrospora, Fusarium fracticaudum, Phialophora cf. hyalina, and Morchella septimelata.</title>
        <authorList>
            <person name="Wingfield B.D."/>
            <person name="Bills G.F."/>
            <person name="Dong Y."/>
            <person name="Huang W."/>
            <person name="Nel W.J."/>
            <person name="Swalarsk-Parry B.S."/>
            <person name="Vaghefi N."/>
            <person name="Wilken P.M."/>
            <person name="An Z."/>
            <person name="de Beer Z.W."/>
            <person name="De Vos L."/>
            <person name="Chen L."/>
            <person name="Duong T.A."/>
            <person name="Gao Y."/>
            <person name="Hammerbacher A."/>
            <person name="Kikkert J.R."/>
            <person name="Li Y."/>
            <person name="Li H."/>
            <person name="Li K."/>
            <person name="Li Q."/>
            <person name="Liu X."/>
            <person name="Ma X."/>
            <person name="Naidoo K."/>
            <person name="Pethybridge S.J."/>
            <person name="Sun J."/>
            <person name="Steenkamp E.T."/>
            <person name="van der Nest M.A."/>
            <person name="van Wyk S."/>
            <person name="Wingfield M.J."/>
            <person name="Xiong C."/>
            <person name="Yue Q."/>
            <person name="Zhang X."/>
        </authorList>
    </citation>
    <scope>NUCLEOTIDE SEQUENCE [LARGE SCALE GENOMIC DNA]</scope>
    <source>
        <strain evidence="2 3">DSM 5745</strain>
    </source>
</reference>
<protein>
    <submittedName>
        <fullName evidence="2">Uncharacterized protein</fullName>
    </submittedName>
</protein>
<dbReference type="EMBL" id="PVWQ01000005">
    <property type="protein sequence ID" value="RDW81038.1"/>
    <property type="molecule type" value="Genomic_DNA"/>
</dbReference>
<dbReference type="AlphaFoldDB" id="A0A3D8S444"/>
<evidence type="ECO:0000313" key="2">
    <source>
        <dbReference type="EMBL" id="RDW81038.1"/>
    </source>
</evidence>
<proteinExistence type="predicted"/>
<dbReference type="RefSeq" id="XP_026604091.1">
    <property type="nucleotide sequence ID" value="XM_026746611.1"/>
</dbReference>
<accession>A0A3D8S444</accession>
<dbReference type="Proteomes" id="UP000256690">
    <property type="component" value="Unassembled WGS sequence"/>
</dbReference>